<feature type="signal peptide" evidence="1">
    <location>
        <begin position="1"/>
        <end position="16"/>
    </location>
</feature>
<keyword evidence="1" id="KW-0732">Signal</keyword>
<dbReference type="Proteomes" id="UP001603857">
    <property type="component" value="Unassembled WGS sequence"/>
</dbReference>
<organism evidence="2 3">
    <name type="scientific">Flemingia macrophylla</name>
    <dbReference type="NCBI Taxonomy" id="520843"/>
    <lineage>
        <taxon>Eukaryota</taxon>
        <taxon>Viridiplantae</taxon>
        <taxon>Streptophyta</taxon>
        <taxon>Embryophyta</taxon>
        <taxon>Tracheophyta</taxon>
        <taxon>Spermatophyta</taxon>
        <taxon>Magnoliopsida</taxon>
        <taxon>eudicotyledons</taxon>
        <taxon>Gunneridae</taxon>
        <taxon>Pentapetalae</taxon>
        <taxon>rosids</taxon>
        <taxon>fabids</taxon>
        <taxon>Fabales</taxon>
        <taxon>Fabaceae</taxon>
        <taxon>Papilionoideae</taxon>
        <taxon>50 kb inversion clade</taxon>
        <taxon>NPAAA clade</taxon>
        <taxon>indigoferoid/millettioid clade</taxon>
        <taxon>Phaseoleae</taxon>
        <taxon>Flemingia</taxon>
    </lineage>
</organism>
<dbReference type="AlphaFoldDB" id="A0ABD1LT23"/>
<name>A0ABD1LT23_9FABA</name>
<evidence type="ECO:0000256" key="1">
    <source>
        <dbReference type="SAM" id="SignalP"/>
    </source>
</evidence>
<proteinExistence type="predicted"/>
<gene>
    <name evidence="2" type="ORF">Fmac_025735</name>
</gene>
<sequence length="90" mass="9881">MLLNVCLIFYSFSAFAAEQDAMEESAMLRIEEAKTNANISMELAIEKRKRAQALAQNADLATYKATMLIRIAEAALAAESVDNAAAYFLD</sequence>
<evidence type="ECO:0000313" key="3">
    <source>
        <dbReference type="Proteomes" id="UP001603857"/>
    </source>
</evidence>
<evidence type="ECO:0000313" key="2">
    <source>
        <dbReference type="EMBL" id="KAL2326677.1"/>
    </source>
</evidence>
<accession>A0ABD1LT23</accession>
<protein>
    <submittedName>
        <fullName evidence="2">Uncharacterized protein</fullName>
    </submittedName>
</protein>
<dbReference type="EMBL" id="JBGMDY010000008">
    <property type="protein sequence ID" value="KAL2326677.1"/>
    <property type="molecule type" value="Genomic_DNA"/>
</dbReference>
<feature type="chain" id="PRO_5044807239" evidence="1">
    <location>
        <begin position="17"/>
        <end position="90"/>
    </location>
</feature>
<comment type="caution">
    <text evidence="2">The sequence shown here is derived from an EMBL/GenBank/DDBJ whole genome shotgun (WGS) entry which is preliminary data.</text>
</comment>
<keyword evidence="3" id="KW-1185">Reference proteome</keyword>
<reference evidence="2 3" key="1">
    <citation type="submission" date="2024-08" db="EMBL/GenBank/DDBJ databases">
        <title>Insights into the chromosomal genome structure of Flemingia macrophylla.</title>
        <authorList>
            <person name="Ding Y."/>
            <person name="Zhao Y."/>
            <person name="Bi W."/>
            <person name="Wu M."/>
            <person name="Zhao G."/>
            <person name="Gong Y."/>
            <person name="Li W."/>
            <person name="Zhang P."/>
        </authorList>
    </citation>
    <scope>NUCLEOTIDE SEQUENCE [LARGE SCALE GENOMIC DNA]</scope>
    <source>
        <strain evidence="2">DYQJB</strain>
        <tissue evidence="2">Leaf</tissue>
    </source>
</reference>